<gene>
    <name evidence="2" type="ORF">IAC59_05205</name>
</gene>
<evidence type="ECO:0000259" key="1">
    <source>
        <dbReference type="SMART" id="SM00347"/>
    </source>
</evidence>
<dbReference type="AlphaFoldDB" id="A0A9D1LRE0"/>
<dbReference type="InterPro" id="IPR036390">
    <property type="entry name" value="WH_DNA-bd_sf"/>
</dbReference>
<dbReference type="InterPro" id="IPR000835">
    <property type="entry name" value="HTH_MarR-typ"/>
</dbReference>
<evidence type="ECO:0000313" key="3">
    <source>
        <dbReference type="Proteomes" id="UP000824123"/>
    </source>
</evidence>
<feature type="domain" description="HTH marR-type" evidence="1">
    <location>
        <begin position="25"/>
        <end position="124"/>
    </location>
</feature>
<proteinExistence type="predicted"/>
<dbReference type="Pfam" id="PF12802">
    <property type="entry name" value="MarR_2"/>
    <property type="match status" value="1"/>
</dbReference>
<evidence type="ECO:0000313" key="2">
    <source>
        <dbReference type="EMBL" id="HIU46636.1"/>
    </source>
</evidence>
<dbReference type="InterPro" id="IPR036388">
    <property type="entry name" value="WH-like_DNA-bd_sf"/>
</dbReference>
<dbReference type="Gene3D" id="1.10.10.10">
    <property type="entry name" value="Winged helix-like DNA-binding domain superfamily/Winged helix DNA-binding domain"/>
    <property type="match status" value="1"/>
</dbReference>
<organism evidence="2 3">
    <name type="scientific">Candidatus Fimadaptatus faecigallinarum</name>
    <dbReference type="NCBI Taxonomy" id="2840814"/>
    <lineage>
        <taxon>Bacteria</taxon>
        <taxon>Bacillati</taxon>
        <taxon>Bacillota</taxon>
        <taxon>Clostridia</taxon>
        <taxon>Eubacteriales</taxon>
        <taxon>Candidatus Fimadaptatus</taxon>
    </lineage>
</organism>
<reference evidence="2" key="2">
    <citation type="journal article" date="2021" name="PeerJ">
        <title>Extensive microbial diversity within the chicken gut microbiome revealed by metagenomics and culture.</title>
        <authorList>
            <person name="Gilroy R."/>
            <person name="Ravi A."/>
            <person name="Getino M."/>
            <person name="Pursley I."/>
            <person name="Horton D.L."/>
            <person name="Alikhan N.F."/>
            <person name="Baker D."/>
            <person name="Gharbi K."/>
            <person name="Hall N."/>
            <person name="Watson M."/>
            <person name="Adriaenssens E.M."/>
            <person name="Foster-Nyarko E."/>
            <person name="Jarju S."/>
            <person name="Secka A."/>
            <person name="Antonio M."/>
            <person name="Oren A."/>
            <person name="Chaudhuri R.R."/>
            <person name="La Ragione R."/>
            <person name="Hildebrand F."/>
            <person name="Pallen M.J."/>
        </authorList>
    </citation>
    <scope>NUCLEOTIDE SEQUENCE</scope>
    <source>
        <strain evidence="2">ChiSxjej2B14-8506</strain>
    </source>
</reference>
<dbReference type="Proteomes" id="UP000824123">
    <property type="component" value="Unassembled WGS sequence"/>
</dbReference>
<dbReference type="SMART" id="SM00347">
    <property type="entry name" value="HTH_MARR"/>
    <property type="match status" value="1"/>
</dbReference>
<name>A0A9D1LRE0_9FIRM</name>
<sequence>MDRTMFEKMHQINYLTSEMDALYHHASLKLGISDSVCRVLYTIYDSGGSCPLSDIYTKSGISKQTVNSAMRNLERDGMLYLEQLKGRAKLVQLTDKGREYAAQTVARIYDAEIRAFECWTEAELDEHIRRMEQYANAFRRQIDAW</sequence>
<dbReference type="GO" id="GO:0003700">
    <property type="term" value="F:DNA-binding transcription factor activity"/>
    <property type="evidence" value="ECO:0007669"/>
    <property type="project" value="InterPro"/>
</dbReference>
<reference evidence="2" key="1">
    <citation type="submission" date="2020-10" db="EMBL/GenBank/DDBJ databases">
        <authorList>
            <person name="Gilroy R."/>
        </authorList>
    </citation>
    <scope>NUCLEOTIDE SEQUENCE</scope>
    <source>
        <strain evidence="2">ChiSxjej2B14-8506</strain>
    </source>
</reference>
<comment type="caution">
    <text evidence="2">The sequence shown here is derived from an EMBL/GenBank/DDBJ whole genome shotgun (WGS) entry which is preliminary data.</text>
</comment>
<dbReference type="SUPFAM" id="SSF46785">
    <property type="entry name" value="Winged helix' DNA-binding domain"/>
    <property type="match status" value="1"/>
</dbReference>
<accession>A0A9D1LRE0</accession>
<dbReference type="EMBL" id="DVNK01000034">
    <property type="protein sequence ID" value="HIU46636.1"/>
    <property type="molecule type" value="Genomic_DNA"/>
</dbReference>
<protein>
    <submittedName>
        <fullName evidence="2">Winged helix-turn-helix transcriptional regulator</fullName>
    </submittedName>
</protein>